<name>A0ABW1A9L7_9ACTN</name>
<keyword evidence="4" id="KW-1185">Reference proteome</keyword>
<dbReference type="InterPro" id="IPR005532">
    <property type="entry name" value="SUMF_dom"/>
</dbReference>
<sequence>MPDLIRISGWPSVFTRHDFAGKPVGCGAAFTRRALLSIFGSRDPEALRKVEDAYFSPLRDAHKTRPIRADDVVLVPEGPFTMGVAEPLPNSFGLDGDDGPARVVELPAFRMDRCVVSNERYRLFLEDIGDDRSFDHPDQSPERDHRPSHWHDPRFNRPELPVVGIDWYDAWAFANWSGGFLPTEEQWEKAARGTDGRRYPWGGIFDPERVNDAERSFGRPIRDIDELERLLTSVTGTHPGEPVLPVDALPAGASPFGAIQMSGNVWEMTRTNFFTRKEMDPFFKGRKPVEFMNRKDAFHVLRGGTWTSPPDCLATSFRGKDLLTDRHNEVGFRCAYPAAAP</sequence>
<evidence type="ECO:0000256" key="1">
    <source>
        <dbReference type="SAM" id="MobiDB-lite"/>
    </source>
</evidence>
<gene>
    <name evidence="3" type="ORF">ACFPZN_37085</name>
</gene>
<dbReference type="Gene3D" id="3.90.1580.10">
    <property type="entry name" value="paralog of FGE (formylglycine-generating enzyme)"/>
    <property type="match status" value="1"/>
</dbReference>
<dbReference type="Pfam" id="PF03781">
    <property type="entry name" value="FGE-sulfatase"/>
    <property type="match status" value="1"/>
</dbReference>
<dbReference type="EMBL" id="JBHSON010000066">
    <property type="protein sequence ID" value="MFC5751263.1"/>
    <property type="molecule type" value="Genomic_DNA"/>
</dbReference>
<comment type="caution">
    <text evidence="3">The sequence shown here is derived from an EMBL/GenBank/DDBJ whole genome shotgun (WGS) entry which is preliminary data.</text>
</comment>
<dbReference type="InterPro" id="IPR051043">
    <property type="entry name" value="Sulfatase_Mod_Factor_Kinase"/>
</dbReference>
<feature type="domain" description="Sulfatase-modifying factor enzyme-like" evidence="2">
    <location>
        <begin position="69"/>
        <end position="335"/>
    </location>
</feature>
<dbReference type="PANTHER" id="PTHR23150:SF19">
    <property type="entry name" value="FORMYLGLYCINE-GENERATING ENZYME"/>
    <property type="match status" value="1"/>
</dbReference>
<accession>A0ABW1A9L7</accession>
<organism evidence="3 4">
    <name type="scientific">Actinomadura rugatobispora</name>
    <dbReference type="NCBI Taxonomy" id="1994"/>
    <lineage>
        <taxon>Bacteria</taxon>
        <taxon>Bacillati</taxon>
        <taxon>Actinomycetota</taxon>
        <taxon>Actinomycetes</taxon>
        <taxon>Streptosporangiales</taxon>
        <taxon>Thermomonosporaceae</taxon>
        <taxon>Actinomadura</taxon>
    </lineage>
</organism>
<feature type="region of interest" description="Disordered" evidence="1">
    <location>
        <begin position="132"/>
        <end position="153"/>
    </location>
</feature>
<dbReference type="PANTHER" id="PTHR23150">
    <property type="entry name" value="SULFATASE MODIFYING FACTOR 1, 2"/>
    <property type="match status" value="1"/>
</dbReference>
<dbReference type="InterPro" id="IPR016187">
    <property type="entry name" value="CTDL_fold"/>
</dbReference>
<dbReference type="RefSeq" id="WP_378287163.1">
    <property type="nucleotide sequence ID" value="NZ_JBHSON010000066.1"/>
</dbReference>
<evidence type="ECO:0000259" key="2">
    <source>
        <dbReference type="Pfam" id="PF03781"/>
    </source>
</evidence>
<dbReference type="InterPro" id="IPR042095">
    <property type="entry name" value="SUMF_sf"/>
</dbReference>
<protein>
    <submittedName>
        <fullName evidence="3">Formylglycine-generating enzyme family protein</fullName>
    </submittedName>
</protein>
<dbReference type="Proteomes" id="UP001596074">
    <property type="component" value="Unassembled WGS sequence"/>
</dbReference>
<evidence type="ECO:0000313" key="3">
    <source>
        <dbReference type="EMBL" id="MFC5751263.1"/>
    </source>
</evidence>
<dbReference type="SUPFAM" id="SSF56436">
    <property type="entry name" value="C-type lectin-like"/>
    <property type="match status" value="1"/>
</dbReference>
<evidence type="ECO:0000313" key="4">
    <source>
        <dbReference type="Proteomes" id="UP001596074"/>
    </source>
</evidence>
<proteinExistence type="predicted"/>
<reference evidence="4" key="1">
    <citation type="journal article" date="2019" name="Int. J. Syst. Evol. Microbiol.">
        <title>The Global Catalogue of Microorganisms (GCM) 10K type strain sequencing project: providing services to taxonomists for standard genome sequencing and annotation.</title>
        <authorList>
            <consortium name="The Broad Institute Genomics Platform"/>
            <consortium name="The Broad Institute Genome Sequencing Center for Infectious Disease"/>
            <person name="Wu L."/>
            <person name="Ma J."/>
        </authorList>
    </citation>
    <scope>NUCLEOTIDE SEQUENCE [LARGE SCALE GENOMIC DNA]</scope>
    <source>
        <strain evidence="4">KCTC 42087</strain>
    </source>
</reference>